<name>A0ABD0YFQ9_9HEMI</name>
<protein>
    <submittedName>
        <fullName evidence="1">Uncharacterized protein</fullName>
    </submittedName>
</protein>
<evidence type="ECO:0000313" key="2">
    <source>
        <dbReference type="Proteomes" id="UP001558652"/>
    </source>
</evidence>
<organism evidence="1 2">
    <name type="scientific">Ranatra chinensis</name>
    <dbReference type="NCBI Taxonomy" id="642074"/>
    <lineage>
        <taxon>Eukaryota</taxon>
        <taxon>Metazoa</taxon>
        <taxon>Ecdysozoa</taxon>
        <taxon>Arthropoda</taxon>
        <taxon>Hexapoda</taxon>
        <taxon>Insecta</taxon>
        <taxon>Pterygota</taxon>
        <taxon>Neoptera</taxon>
        <taxon>Paraneoptera</taxon>
        <taxon>Hemiptera</taxon>
        <taxon>Heteroptera</taxon>
        <taxon>Panheteroptera</taxon>
        <taxon>Nepomorpha</taxon>
        <taxon>Nepidae</taxon>
        <taxon>Ranatrinae</taxon>
        <taxon>Ranatra</taxon>
    </lineage>
</organism>
<gene>
    <name evidence="1" type="ORF">AAG570_013066</name>
</gene>
<reference evidence="1 2" key="1">
    <citation type="submission" date="2024-07" db="EMBL/GenBank/DDBJ databases">
        <title>Chromosome-level genome assembly of the water stick insect Ranatra chinensis (Heteroptera: Nepidae).</title>
        <authorList>
            <person name="Liu X."/>
        </authorList>
    </citation>
    <scope>NUCLEOTIDE SEQUENCE [LARGE SCALE GENOMIC DNA]</scope>
    <source>
        <strain evidence="1">Cailab_2021Rc</strain>
        <tissue evidence="1">Muscle</tissue>
    </source>
</reference>
<accession>A0ABD0YFQ9</accession>
<comment type="caution">
    <text evidence="1">The sequence shown here is derived from an EMBL/GenBank/DDBJ whole genome shotgun (WGS) entry which is preliminary data.</text>
</comment>
<sequence>MDRLNVERHFGPRIRVEVQGVTDERATVQQQTNGIALWAIGLRSGGEGRWWRWGWRRPLGGGLEQGALVGTMWRLVALALAAASAAHAARPRQILVNIIGQGMISGKEVALTRTQRALLYLGLHLRITMVCFVLWSFDTQTMDPIGSGIRVVRRQPLGGIPRTLKECEIETEVLKLSIGMVVR</sequence>
<proteinExistence type="predicted"/>
<dbReference type="AlphaFoldDB" id="A0ABD0YFQ9"/>
<dbReference type="EMBL" id="JBFDAA010000008">
    <property type="protein sequence ID" value="KAL1130128.1"/>
    <property type="molecule type" value="Genomic_DNA"/>
</dbReference>
<evidence type="ECO:0000313" key="1">
    <source>
        <dbReference type="EMBL" id="KAL1130128.1"/>
    </source>
</evidence>
<dbReference type="Proteomes" id="UP001558652">
    <property type="component" value="Unassembled WGS sequence"/>
</dbReference>
<keyword evidence="2" id="KW-1185">Reference proteome</keyword>